<keyword evidence="3" id="KW-1185">Reference proteome</keyword>
<organism evidence="2 3">
    <name type="scientific">Sphingomonas rhizophila</name>
    <dbReference type="NCBI Taxonomy" id="2071607"/>
    <lineage>
        <taxon>Bacteria</taxon>
        <taxon>Pseudomonadati</taxon>
        <taxon>Pseudomonadota</taxon>
        <taxon>Alphaproteobacteria</taxon>
        <taxon>Sphingomonadales</taxon>
        <taxon>Sphingomonadaceae</taxon>
        <taxon>Sphingomonas</taxon>
    </lineage>
</organism>
<gene>
    <name evidence="2" type="ORF">H9L12_09085</name>
</gene>
<protein>
    <recommendedName>
        <fullName evidence="4">Transporter</fullName>
    </recommendedName>
</protein>
<dbReference type="Proteomes" id="UP000515955">
    <property type="component" value="Chromosome"/>
</dbReference>
<accession>A0A7G9S9E6</accession>
<reference evidence="2 3" key="1">
    <citation type="submission" date="2020-08" db="EMBL/GenBank/DDBJ databases">
        <title>Genome sequence of Sphingomonas rhizophila KACC 19189T.</title>
        <authorList>
            <person name="Hyun D.-W."/>
            <person name="Bae J.-W."/>
        </authorList>
    </citation>
    <scope>NUCLEOTIDE SEQUENCE [LARGE SCALE GENOMIC DNA]</scope>
    <source>
        <strain evidence="2 3">KACC 19189</strain>
    </source>
</reference>
<feature type="signal peptide" evidence="1">
    <location>
        <begin position="1"/>
        <end position="24"/>
    </location>
</feature>
<sequence length="334" mass="34293">MMKKLTILPGLALGLLALGAPAHADHGLAGQGGSAGNVLSPSTLPKGAFAFSFGLGLAVPEKRTDAELAALTADHIHAHAGDYTLTGVLGLAYGLTDRISLSASVPYVRRDGLRAGVHDHHSTVVNRAEALGTVSGLGDVRVTAQARVIDWHGGGLSLVAGLKAPTGHTSQAGDNGELLEVEHQPGSGSWDLITGAAIGGKIGRADIAVSASREWTTTGERETELGDRTLVGLSLSRTLGAMAHHDDSGEAPHGHDATALFVEATYEAEGKQEIAGVVEANGGSKAIWLSPGARREWASGWSAGAAVGVPLWQKVGLSHPANKLRATLSLGRRF</sequence>
<keyword evidence="1" id="KW-0732">Signal</keyword>
<name>A0A7G9S9E6_9SPHN</name>
<dbReference type="AlphaFoldDB" id="A0A7G9S9E6"/>
<evidence type="ECO:0000256" key="1">
    <source>
        <dbReference type="SAM" id="SignalP"/>
    </source>
</evidence>
<dbReference type="KEGG" id="srhi:H9L12_09085"/>
<evidence type="ECO:0000313" key="3">
    <source>
        <dbReference type="Proteomes" id="UP000515955"/>
    </source>
</evidence>
<dbReference type="EMBL" id="CP060717">
    <property type="protein sequence ID" value="QNN64471.1"/>
    <property type="molecule type" value="Genomic_DNA"/>
</dbReference>
<dbReference type="RefSeq" id="WP_187541471.1">
    <property type="nucleotide sequence ID" value="NZ_CP060717.1"/>
</dbReference>
<feature type="chain" id="PRO_5029020215" description="Transporter" evidence="1">
    <location>
        <begin position="25"/>
        <end position="334"/>
    </location>
</feature>
<evidence type="ECO:0008006" key="4">
    <source>
        <dbReference type="Google" id="ProtNLM"/>
    </source>
</evidence>
<proteinExistence type="predicted"/>
<evidence type="ECO:0000313" key="2">
    <source>
        <dbReference type="EMBL" id="QNN64471.1"/>
    </source>
</evidence>